<dbReference type="PANTHER" id="PTHR28047">
    <property type="entry name" value="PROTEIN DCG1"/>
    <property type="match status" value="1"/>
</dbReference>
<dbReference type="Gene3D" id="3.40.50.12500">
    <property type="match status" value="1"/>
</dbReference>
<dbReference type="InterPro" id="IPR052186">
    <property type="entry name" value="Hydantoin_racemase-like"/>
</dbReference>
<dbReference type="InterPro" id="IPR053714">
    <property type="entry name" value="Iso_Racemase_Enz_sf"/>
</dbReference>
<dbReference type="InterPro" id="IPR015942">
    <property type="entry name" value="Asp/Glu/hydantoin_racemase"/>
</dbReference>
<dbReference type="EMBL" id="BARV01023093">
    <property type="protein sequence ID" value="GAI27471.1"/>
    <property type="molecule type" value="Genomic_DNA"/>
</dbReference>
<evidence type="ECO:0000313" key="2">
    <source>
        <dbReference type="EMBL" id="GAI27471.1"/>
    </source>
</evidence>
<dbReference type="Pfam" id="PF01177">
    <property type="entry name" value="Asp_Glu_race"/>
    <property type="match status" value="1"/>
</dbReference>
<gene>
    <name evidence="2" type="ORF">S06H3_37941</name>
</gene>
<protein>
    <submittedName>
        <fullName evidence="2">Uncharacterized protein</fullName>
    </submittedName>
</protein>
<dbReference type="PANTHER" id="PTHR28047:SF5">
    <property type="entry name" value="PROTEIN DCG1"/>
    <property type="match status" value="1"/>
</dbReference>
<name>X1NBE2_9ZZZZ</name>
<organism evidence="2">
    <name type="scientific">marine sediment metagenome</name>
    <dbReference type="NCBI Taxonomy" id="412755"/>
    <lineage>
        <taxon>unclassified sequences</taxon>
        <taxon>metagenomes</taxon>
        <taxon>ecological metagenomes</taxon>
    </lineage>
</organism>
<feature type="non-terminal residue" evidence="2">
    <location>
        <position position="91"/>
    </location>
</feature>
<dbReference type="AlphaFoldDB" id="X1NBE2"/>
<comment type="caution">
    <text evidence="2">The sequence shown here is derived from an EMBL/GenBank/DDBJ whole genome shotgun (WGS) entry which is preliminary data.</text>
</comment>
<dbReference type="GO" id="GO:0047661">
    <property type="term" value="F:amino-acid racemase activity"/>
    <property type="evidence" value="ECO:0007669"/>
    <property type="project" value="InterPro"/>
</dbReference>
<sequence>METFIEAEKEGFDAAVVGCFADTGIKEARSVVDIPLIGPAESTLLLACQLGRKFAIICANLPGLIAQHEDQVREHGLMDRLIPNGIVNDTH</sequence>
<proteinExistence type="inferred from homology"/>
<comment type="similarity">
    <text evidence="1">Belongs to the HyuE racemase family.</text>
</comment>
<evidence type="ECO:0000256" key="1">
    <source>
        <dbReference type="ARBA" id="ARBA00038414"/>
    </source>
</evidence>
<reference evidence="2" key="1">
    <citation type="journal article" date="2014" name="Front. Microbiol.">
        <title>High frequency of phylogenetically diverse reductive dehalogenase-homologous genes in deep subseafloor sedimentary metagenomes.</title>
        <authorList>
            <person name="Kawai M."/>
            <person name="Futagami T."/>
            <person name="Toyoda A."/>
            <person name="Takaki Y."/>
            <person name="Nishi S."/>
            <person name="Hori S."/>
            <person name="Arai W."/>
            <person name="Tsubouchi T."/>
            <person name="Morono Y."/>
            <person name="Uchiyama I."/>
            <person name="Ito T."/>
            <person name="Fujiyama A."/>
            <person name="Inagaki F."/>
            <person name="Takami H."/>
        </authorList>
    </citation>
    <scope>NUCLEOTIDE SEQUENCE</scope>
    <source>
        <strain evidence="2">Expedition CK06-06</strain>
    </source>
</reference>
<accession>X1NBE2</accession>